<dbReference type="GO" id="GO:0019901">
    <property type="term" value="F:protein kinase binding"/>
    <property type="evidence" value="ECO:0007669"/>
    <property type="project" value="UniProtKB-UniRule"/>
</dbReference>
<dbReference type="Proteomes" id="UP000030645">
    <property type="component" value="Unassembled WGS sequence"/>
</dbReference>
<organism evidence="6 7">
    <name type="scientific">Morus notabilis</name>
    <dbReference type="NCBI Taxonomy" id="981085"/>
    <lineage>
        <taxon>Eukaryota</taxon>
        <taxon>Viridiplantae</taxon>
        <taxon>Streptophyta</taxon>
        <taxon>Embryophyta</taxon>
        <taxon>Tracheophyta</taxon>
        <taxon>Spermatophyta</taxon>
        <taxon>Magnoliopsida</taxon>
        <taxon>eudicotyledons</taxon>
        <taxon>Gunneridae</taxon>
        <taxon>Pentapetalae</taxon>
        <taxon>rosids</taxon>
        <taxon>fabids</taxon>
        <taxon>Rosales</taxon>
        <taxon>Moraceae</taxon>
        <taxon>Moreae</taxon>
        <taxon>Morus</taxon>
    </lineage>
</organism>
<dbReference type="InterPro" id="IPR012389">
    <property type="entry name" value="Cyclin_P/U"/>
</dbReference>
<dbReference type="Gene3D" id="1.10.472.10">
    <property type="entry name" value="Cyclin-like"/>
    <property type="match status" value="1"/>
</dbReference>
<keyword evidence="4" id="KW-0131">Cell cycle</keyword>
<sequence length="199" mass="22842">METTRFDGIDGFSEICIALGLEEYEKTNYSSSPPKILQIVAYLLEKSIQKNERLLRVKSRIEVEIITIFHGSKAPAMSMKRYVERIFKYSNCSTSCYVFAYIYIERFLQKRASFYLTSLTVHRLLITSVMLAAKFLDDATESNAYYAEVGGVSTEEMNELEMAFLFSLEFSLLVTAEDFAHYCQYLEVKVAGEIIGLRN</sequence>
<dbReference type="STRING" id="981085.W9SLH1"/>
<name>W9SLH1_9ROSA</name>
<dbReference type="PANTHER" id="PTHR15615:SF108">
    <property type="entry name" value="PROTEIN CNPPD1"/>
    <property type="match status" value="1"/>
</dbReference>
<proteinExistence type="inferred from homology"/>
<dbReference type="Pfam" id="PF08613">
    <property type="entry name" value="Cyclin"/>
    <property type="match status" value="1"/>
</dbReference>
<dbReference type="InterPro" id="IPR013922">
    <property type="entry name" value="Cyclin_PHO80-like"/>
</dbReference>
<evidence type="ECO:0000256" key="5">
    <source>
        <dbReference type="PIRNR" id="PIRNR027110"/>
    </source>
</evidence>
<evidence type="ECO:0000313" key="6">
    <source>
        <dbReference type="EMBL" id="EXC36981.1"/>
    </source>
</evidence>
<protein>
    <recommendedName>
        <fullName evidence="5">Cyclin</fullName>
    </recommendedName>
</protein>
<evidence type="ECO:0000256" key="4">
    <source>
        <dbReference type="ARBA" id="ARBA00023306"/>
    </source>
</evidence>
<evidence type="ECO:0000256" key="3">
    <source>
        <dbReference type="ARBA" id="ARBA00023127"/>
    </source>
</evidence>
<dbReference type="PIRSF" id="PIRSF027110">
    <property type="entry name" value="PREG"/>
    <property type="match status" value="1"/>
</dbReference>
<evidence type="ECO:0000256" key="2">
    <source>
        <dbReference type="ARBA" id="ARBA00022618"/>
    </source>
</evidence>
<dbReference type="OrthoDB" id="337735at2759"/>
<dbReference type="EMBL" id="KE620408">
    <property type="protein sequence ID" value="EXC36981.1"/>
    <property type="molecule type" value="Genomic_DNA"/>
</dbReference>
<dbReference type="eggNOG" id="KOG1674">
    <property type="taxonomic scope" value="Eukaryota"/>
</dbReference>
<dbReference type="SUPFAM" id="SSF47954">
    <property type="entry name" value="Cyclin-like"/>
    <property type="match status" value="1"/>
</dbReference>
<keyword evidence="3 5" id="KW-0195">Cyclin</keyword>
<keyword evidence="7" id="KW-1185">Reference proteome</keyword>
<dbReference type="AlphaFoldDB" id="W9SLH1"/>
<keyword evidence="2" id="KW-0132">Cell division</keyword>
<gene>
    <name evidence="6" type="ORF">L484_000801</name>
</gene>
<comment type="similarity">
    <text evidence="1">Belongs to the cyclin family. Cyclin U/P subfamily.</text>
</comment>
<dbReference type="PANTHER" id="PTHR15615">
    <property type="match status" value="1"/>
</dbReference>
<evidence type="ECO:0000256" key="1">
    <source>
        <dbReference type="ARBA" id="ARBA00007215"/>
    </source>
</evidence>
<dbReference type="GO" id="GO:0051301">
    <property type="term" value="P:cell division"/>
    <property type="evidence" value="ECO:0007669"/>
    <property type="project" value="UniProtKB-UniRule"/>
</dbReference>
<evidence type="ECO:0000313" key="7">
    <source>
        <dbReference type="Proteomes" id="UP000030645"/>
    </source>
</evidence>
<accession>W9SLH1</accession>
<dbReference type="InterPro" id="IPR036915">
    <property type="entry name" value="Cyclin-like_sf"/>
</dbReference>
<reference evidence="7" key="1">
    <citation type="submission" date="2013-01" db="EMBL/GenBank/DDBJ databases">
        <title>Draft Genome Sequence of a Mulberry Tree, Morus notabilis C.K. Schneid.</title>
        <authorList>
            <person name="He N."/>
            <person name="Zhao S."/>
        </authorList>
    </citation>
    <scope>NUCLEOTIDE SEQUENCE</scope>
</reference>
<dbReference type="KEGG" id="mnt:21384423"/>